<dbReference type="GO" id="GO:0042597">
    <property type="term" value="C:periplasmic space"/>
    <property type="evidence" value="ECO:0007669"/>
    <property type="project" value="UniProtKB-SubCell"/>
</dbReference>
<accession>A0A5E4VR28</accession>
<name>A0A5E4VR28_9BURK</name>
<dbReference type="PANTHER" id="PTHR30024:SF47">
    <property type="entry name" value="TAURINE-BINDING PERIPLASMIC PROTEIN"/>
    <property type="match status" value="1"/>
</dbReference>
<evidence type="ECO:0000313" key="6">
    <source>
        <dbReference type="Proteomes" id="UP000366945"/>
    </source>
</evidence>
<reference evidence="5 6" key="1">
    <citation type="submission" date="2019-08" db="EMBL/GenBank/DDBJ databases">
        <authorList>
            <person name="Peeters C."/>
        </authorList>
    </citation>
    <scope>NUCLEOTIDE SEQUENCE [LARGE SCALE GENOMIC DNA]</scope>
    <source>
        <strain evidence="5 6">LMG 31114</strain>
    </source>
</reference>
<protein>
    <submittedName>
        <fullName evidence="5">Bicarbonate-binding protein CmpA</fullName>
    </submittedName>
</protein>
<dbReference type="PANTHER" id="PTHR30024">
    <property type="entry name" value="ALIPHATIC SULFONATES-BINDING PROTEIN-RELATED"/>
    <property type="match status" value="1"/>
</dbReference>
<evidence type="ECO:0000313" key="5">
    <source>
        <dbReference type="EMBL" id="VVE14808.1"/>
    </source>
</evidence>
<evidence type="ECO:0000256" key="1">
    <source>
        <dbReference type="ARBA" id="ARBA00004418"/>
    </source>
</evidence>
<feature type="domain" description="SsuA/THI5-like" evidence="4">
    <location>
        <begin position="103"/>
        <end position="269"/>
    </location>
</feature>
<dbReference type="Gene3D" id="3.40.190.10">
    <property type="entry name" value="Periplasmic binding protein-like II"/>
    <property type="match status" value="2"/>
</dbReference>
<dbReference type="InterPro" id="IPR015168">
    <property type="entry name" value="SsuA/THI5"/>
</dbReference>
<evidence type="ECO:0000259" key="4">
    <source>
        <dbReference type="Pfam" id="PF09084"/>
    </source>
</evidence>
<comment type="subcellular location">
    <subcellularLocation>
        <location evidence="1">Periplasm</location>
    </subcellularLocation>
</comment>
<gene>
    <name evidence="5" type="primary">cmpA_2</name>
    <name evidence="5" type="ORF">PPN31114_02842</name>
</gene>
<proteinExistence type="inferred from homology"/>
<comment type="similarity">
    <text evidence="2">Belongs to the bacterial solute-binding protein SsuA/TauA family.</text>
</comment>
<keyword evidence="6" id="KW-1185">Reference proteome</keyword>
<dbReference type="AlphaFoldDB" id="A0A5E4VR28"/>
<evidence type="ECO:0000256" key="2">
    <source>
        <dbReference type="ARBA" id="ARBA00010742"/>
    </source>
</evidence>
<keyword evidence="3" id="KW-0732">Signal</keyword>
<dbReference type="Pfam" id="PF09084">
    <property type="entry name" value="NMT1"/>
    <property type="match status" value="1"/>
</dbReference>
<dbReference type="EMBL" id="CABPSK010000002">
    <property type="protein sequence ID" value="VVE14808.1"/>
    <property type="molecule type" value="Genomic_DNA"/>
</dbReference>
<dbReference type="Proteomes" id="UP000366945">
    <property type="component" value="Unassembled WGS sequence"/>
</dbReference>
<sequence>MTAIKAINHFNNQASHVIGALFCVAVGIGVPSLAHAQERVGTGQPIDLCANLKSSPSTAAPVTIRYGLTGGGEEPLALLWADKSQFPNNGKVYSLEPKLFGANDRMTAVQAGQLDAGSISLTALVTAIRFGVDLKAVASLVETNEHDNQGAFVVLKDSGITSASQFGGKKIGFYGPNTISEYWIKSAIRRSGVSTSGPQYVALPPPAQEQALRNKQIDVAWLSRQFLAKAEKKGGINVLLRPIQATGLPHPSTVVFFTQKFVKEHPAAYCAWRADYQKALSLWAEKRDQLYPSLIAAKYVTPNAADAGADGGRAKEGRIDIKEVQATIDDMVSSGFLPPSRVVKAEETVLRGYALQK</sequence>
<evidence type="ECO:0000256" key="3">
    <source>
        <dbReference type="ARBA" id="ARBA00022729"/>
    </source>
</evidence>
<dbReference type="SUPFAM" id="SSF53850">
    <property type="entry name" value="Periplasmic binding protein-like II"/>
    <property type="match status" value="1"/>
</dbReference>
<organism evidence="5 6">
    <name type="scientific">Pandoraea pneumonica</name>
    <dbReference type="NCBI Taxonomy" id="2508299"/>
    <lineage>
        <taxon>Bacteria</taxon>
        <taxon>Pseudomonadati</taxon>
        <taxon>Pseudomonadota</taxon>
        <taxon>Betaproteobacteria</taxon>
        <taxon>Burkholderiales</taxon>
        <taxon>Burkholderiaceae</taxon>
        <taxon>Pandoraea</taxon>
    </lineage>
</organism>